<dbReference type="EMBL" id="CAAALY010087098">
    <property type="protein sequence ID" value="VEL27410.1"/>
    <property type="molecule type" value="Genomic_DNA"/>
</dbReference>
<evidence type="ECO:0000256" key="1">
    <source>
        <dbReference type="SAM" id="Phobius"/>
    </source>
</evidence>
<sequence>MHFYGIYFGPVTLLLASLFLILFSGSPSLLISVLVYPGAFLSPCFYIKCCPNRLNPLLLESTSFVLLMIAQPMSPVLCRLSCQMASARSLRILIQN</sequence>
<keyword evidence="1" id="KW-0812">Transmembrane</keyword>
<proteinExistence type="predicted"/>
<dbReference type="Proteomes" id="UP000784294">
    <property type="component" value="Unassembled WGS sequence"/>
</dbReference>
<comment type="caution">
    <text evidence="2">The sequence shown here is derived from an EMBL/GenBank/DDBJ whole genome shotgun (WGS) entry which is preliminary data.</text>
</comment>
<keyword evidence="3" id="KW-1185">Reference proteome</keyword>
<protein>
    <submittedName>
        <fullName evidence="2">Uncharacterized protein</fullName>
    </submittedName>
</protein>
<gene>
    <name evidence="2" type="ORF">PXEA_LOCUS20850</name>
</gene>
<accession>A0A3S5CJW8</accession>
<feature type="transmembrane region" description="Helical" evidence="1">
    <location>
        <begin position="12"/>
        <end position="36"/>
    </location>
</feature>
<reference evidence="2" key="1">
    <citation type="submission" date="2018-11" db="EMBL/GenBank/DDBJ databases">
        <authorList>
            <consortium name="Pathogen Informatics"/>
        </authorList>
    </citation>
    <scope>NUCLEOTIDE SEQUENCE</scope>
</reference>
<keyword evidence="1" id="KW-0472">Membrane</keyword>
<organism evidence="2 3">
    <name type="scientific">Protopolystoma xenopodis</name>
    <dbReference type="NCBI Taxonomy" id="117903"/>
    <lineage>
        <taxon>Eukaryota</taxon>
        <taxon>Metazoa</taxon>
        <taxon>Spiralia</taxon>
        <taxon>Lophotrochozoa</taxon>
        <taxon>Platyhelminthes</taxon>
        <taxon>Monogenea</taxon>
        <taxon>Polyopisthocotylea</taxon>
        <taxon>Polystomatidea</taxon>
        <taxon>Polystomatidae</taxon>
        <taxon>Protopolystoma</taxon>
    </lineage>
</organism>
<dbReference type="AlphaFoldDB" id="A0A3S5CJW8"/>
<name>A0A3S5CJW8_9PLAT</name>
<evidence type="ECO:0000313" key="2">
    <source>
        <dbReference type="EMBL" id="VEL27410.1"/>
    </source>
</evidence>
<keyword evidence="1" id="KW-1133">Transmembrane helix</keyword>
<evidence type="ECO:0000313" key="3">
    <source>
        <dbReference type="Proteomes" id="UP000784294"/>
    </source>
</evidence>